<dbReference type="GO" id="GO:0030976">
    <property type="term" value="F:thiamine pyrophosphate binding"/>
    <property type="evidence" value="ECO:0007669"/>
    <property type="project" value="InterPro"/>
</dbReference>
<dbReference type="Gene3D" id="3.40.50.12470">
    <property type="match status" value="1"/>
</dbReference>
<evidence type="ECO:0000256" key="2">
    <source>
        <dbReference type="ARBA" id="ARBA00001964"/>
    </source>
</evidence>
<dbReference type="PIRSF" id="PIRSF000157">
    <property type="entry name" value="Oxoglu_dh_E1"/>
    <property type="match status" value="1"/>
</dbReference>
<evidence type="ECO:0000256" key="9">
    <source>
        <dbReference type="ARBA" id="ARBA00023002"/>
    </source>
</evidence>
<dbReference type="InterPro" id="IPR029061">
    <property type="entry name" value="THDP-binding"/>
</dbReference>
<evidence type="ECO:0000313" key="18">
    <source>
        <dbReference type="EnsemblMetazoa" id="XP_016770035"/>
    </source>
</evidence>
<evidence type="ECO:0000256" key="12">
    <source>
        <dbReference type="ARBA" id="ARBA00023152"/>
    </source>
</evidence>
<dbReference type="GO" id="GO:0004591">
    <property type="term" value="F:oxoglutarate dehydrogenase (succinyl-transferring) activity"/>
    <property type="evidence" value="ECO:0007669"/>
    <property type="project" value="UniProtKB-EC"/>
</dbReference>
<dbReference type="FunFam" id="3.40.50.12470:FF:000007">
    <property type="entry name" value="2-oxoglutarate dehydrogenase e1 mitochondrial"/>
    <property type="match status" value="1"/>
</dbReference>
<dbReference type="InterPro" id="IPR011603">
    <property type="entry name" value="2oxoglutarate_DH_E1"/>
</dbReference>
<keyword evidence="6" id="KW-0479">Metal-binding</keyword>
<dbReference type="OrthoDB" id="413077at2759"/>
<dbReference type="Gene3D" id="3.40.50.11610">
    <property type="entry name" value="Multifunctional 2-oxoglutarate metabolism enzyme, C-terminal domain"/>
    <property type="match status" value="2"/>
</dbReference>
<dbReference type="GeneID" id="408286"/>
<dbReference type="SUPFAM" id="SSF52518">
    <property type="entry name" value="Thiamin diphosphate-binding fold (THDP-binding)"/>
    <property type="match status" value="2"/>
</dbReference>
<keyword evidence="7" id="KW-0460">Magnesium</keyword>
<reference evidence="20" key="2">
    <citation type="submission" date="2025-04" db="UniProtKB">
        <authorList>
            <consortium name="RefSeq"/>
        </authorList>
    </citation>
    <scope>IDENTIFICATION</scope>
    <source>
        <strain evidence="20">DH4</strain>
        <tissue evidence="20">Whole body</tissue>
    </source>
</reference>
<accession>A0A7M7IJX7</accession>
<dbReference type="AlphaFoldDB" id="A0A7M7IJX7"/>
<evidence type="ECO:0000256" key="3">
    <source>
        <dbReference type="ARBA" id="ARBA00004173"/>
    </source>
</evidence>
<dbReference type="InterPro" id="IPR031717">
    <property type="entry name" value="ODO-1/KGD_C"/>
</dbReference>
<dbReference type="Pfam" id="PF16078">
    <property type="entry name" value="2-oxogl_dehyd_N"/>
    <property type="match status" value="1"/>
</dbReference>
<evidence type="ECO:0000256" key="14">
    <source>
        <dbReference type="ARBA" id="ARBA00037426"/>
    </source>
</evidence>
<dbReference type="GO" id="GO:0006099">
    <property type="term" value="P:tricarboxylic acid cycle"/>
    <property type="evidence" value="ECO:0007669"/>
    <property type="project" value="TreeGrafter"/>
</dbReference>
<dbReference type="RefSeq" id="XP_016770035.2">
    <property type="nucleotide sequence ID" value="XM_016914546.2"/>
</dbReference>
<evidence type="ECO:0000313" key="20">
    <source>
        <dbReference type="RefSeq" id="XP_016770035.2"/>
    </source>
</evidence>
<organism evidence="18">
    <name type="scientific">Apis mellifera</name>
    <name type="common">Honeybee</name>
    <dbReference type="NCBI Taxonomy" id="7460"/>
    <lineage>
        <taxon>Eukaryota</taxon>
        <taxon>Metazoa</taxon>
        <taxon>Ecdysozoa</taxon>
        <taxon>Arthropoda</taxon>
        <taxon>Hexapoda</taxon>
        <taxon>Insecta</taxon>
        <taxon>Pterygota</taxon>
        <taxon>Neoptera</taxon>
        <taxon>Endopterygota</taxon>
        <taxon>Hymenoptera</taxon>
        <taxon>Apocrita</taxon>
        <taxon>Aculeata</taxon>
        <taxon>Apoidea</taxon>
        <taxon>Anthophila</taxon>
        <taxon>Apidae</taxon>
        <taxon>Apis</taxon>
    </lineage>
</organism>
<evidence type="ECO:0000256" key="5">
    <source>
        <dbReference type="ARBA" id="ARBA00012280"/>
    </source>
</evidence>
<dbReference type="GO" id="GO:0046872">
    <property type="term" value="F:metal ion binding"/>
    <property type="evidence" value="ECO:0007669"/>
    <property type="project" value="UniProtKB-KW"/>
</dbReference>
<name>A0A7M7IJX7_APIME</name>
<comment type="subcellular location">
    <subcellularLocation>
        <location evidence="3">Mitochondrion</location>
    </subcellularLocation>
</comment>
<evidence type="ECO:0000256" key="15">
    <source>
        <dbReference type="ARBA" id="ARBA00040267"/>
    </source>
</evidence>
<comment type="cofactor">
    <cofactor evidence="2">
        <name>thiamine diphosphate</name>
        <dbReference type="ChEBI" id="CHEBI:58937"/>
    </cofactor>
</comment>
<evidence type="ECO:0000256" key="16">
    <source>
        <dbReference type="ARBA" id="ARBA00042984"/>
    </source>
</evidence>
<dbReference type="Gene3D" id="1.10.287.1150">
    <property type="entry name" value="TPP helical domain"/>
    <property type="match status" value="1"/>
</dbReference>
<dbReference type="GO" id="GO:0006096">
    <property type="term" value="P:glycolytic process"/>
    <property type="evidence" value="ECO:0007669"/>
    <property type="project" value="UniProtKB-KW"/>
</dbReference>
<dbReference type="SMART" id="SM00861">
    <property type="entry name" value="Transket_pyr"/>
    <property type="match status" value="1"/>
</dbReference>
<reference evidence="18" key="1">
    <citation type="submission" date="2021-01" db="UniProtKB">
        <authorList>
            <consortium name="EnsemblMetazoa"/>
        </authorList>
    </citation>
    <scope>IDENTIFICATION</scope>
    <source>
        <strain evidence="18">DH4</strain>
    </source>
</reference>
<evidence type="ECO:0000259" key="17">
    <source>
        <dbReference type="SMART" id="SM00861"/>
    </source>
</evidence>
<dbReference type="Pfam" id="PF02779">
    <property type="entry name" value="Transket_pyr"/>
    <property type="match status" value="1"/>
</dbReference>
<dbReference type="NCBIfam" id="NF006914">
    <property type="entry name" value="PRK09404.1"/>
    <property type="match status" value="1"/>
</dbReference>
<sequence>MYKARTVFNTLTPLAPRMCKPERFASWLVRSHPLTRTTQVMVAKSARKYSNRVATEPFLNGSSSSYVEEMYNAWLQDPHSVHVSWDSFFRSSTAGAAPGLAYQAPPSLAPSHNQVPLGALLPLGGSTQLSQIPITEKVIDDHLAVQAIIRSYQARGHLVADLDPLGIMQTDLIHTHYAARKGSPEQVLRQYMLEESDMDRIFKLPSTTFIGGKEKSLPLREILKRLEAAYCGHIGVEFMFINSLEQCNWIRQKMETPGIMEMTNDERRLILARLTRATGFEAFLARKWSSEKRFGLEGCEILIPAMKQVIDKSTELGVESIVMGMPHRGRLNVLANVCRKPLSQIFTQFAALEAADDGSGDVKYHLGTYIERLNRVTNKNIRLAVVANPSHLEAVDPVVQGKTRAEQFYRGDGEGKKVMSILLHGDAAFCGQGIVFETMHLSDLPDYTTHGTIHIVVNNQIGFTTDPRHSRSSPYCTDVARVVNAPIFHVNSDDPEAVMHVCKVAAEWRATFHKDVVIDIVSYRRNGHNEIDEPMFTQPLMYRKIKNTPPVLDKYAKTLTDDGVVTSEEVKDVKDKYEKICEEAYVNAKQETHIKYKDWLDSPWSGFFEGKDPLKVSPTGIKEDTLIHIGKKFSSPPPNAAEFVVHKGIERILKSRMEMIEARTVDWALGEAMAFGSLLKEGIHVRLSGQDVERGTFSHRHHVLHHQTVDKATYRPLCYLYPDQAPYTVCNSSLSEFGVLGFELGYSMTNPNALVCWEAQFGDFNNTAQCIIDQFISSGQAKWVRQSGLVMLQPHGLEGMGPEHSSARLERFLQMSADDPDYFPPENEEFAVRQLHDINWIVANCSTPANYFHILRRQIALPFRKPLILMTPKSLLRHPEAKSNFDLMLENTEFLRVIPEEGVASQNPNNVKRVLFCSGKIYYDLKKARAEKNLDDKVAIIRIEQVNRYQCNKYQVLNLILLSFYLKLSECFYLQISPFPYDLVKKEAVKYSNADLVWAQEEHKNQGAWTYIQPRFHTALNGTRSVSYVGRPTGASPATGSKMQHLKELKQLLDDSFNL</sequence>
<dbReference type="CDD" id="cd02016">
    <property type="entry name" value="TPP_E1_OGDC_like"/>
    <property type="match status" value="1"/>
</dbReference>
<dbReference type="InterPro" id="IPR032106">
    <property type="entry name" value="2-oxogl_dehyd_N"/>
</dbReference>
<evidence type="ECO:0000256" key="7">
    <source>
        <dbReference type="ARBA" id="ARBA00022842"/>
    </source>
</evidence>
<comment type="cofactor">
    <cofactor evidence="1">
        <name>Mg(2+)</name>
        <dbReference type="ChEBI" id="CHEBI:18420"/>
    </cofactor>
</comment>
<accession>A0A8B7KML1</accession>
<dbReference type="PANTHER" id="PTHR23152:SF4">
    <property type="entry name" value="2-OXOADIPATE DEHYDROGENASE COMPLEX COMPONENT E1"/>
    <property type="match status" value="1"/>
</dbReference>
<keyword evidence="9" id="KW-0560">Oxidoreductase</keyword>
<dbReference type="Proteomes" id="UP000005203">
    <property type="component" value="Linkage group LG10"/>
</dbReference>
<dbReference type="Pfam" id="PF00676">
    <property type="entry name" value="E1_dh"/>
    <property type="match status" value="1"/>
</dbReference>
<dbReference type="NCBIfam" id="TIGR00239">
    <property type="entry name" value="2oxo_dh_E1"/>
    <property type="match status" value="1"/>
</dbReference>
<dbReference type="CTD" id="136036099"/>
<dbReference type="PANTHER" id="PTHR23152">
    <property type="entry name" value="2-OXOGLUTARATE DEHYDROGENASE"/>
    <property type="match status" value="1"/>
</dbReference>
<evidence type="ECO:0000256" key="6">
    <source>
        <dbReference type="ARBA" id="ARBA00022723"/>
    </source>
</evidence>
<evidence type="ECO:0000256" key="11">
    <source>
        <dbReference type="ARBA" id="ARBA00023128"/>
    </source>
</evidence>
<dbReference type="InterPro" id="IPR001017">
    <property type="entry name" value="DH_E1"/>
</dbReference>
<keyword evidence="11" id="KW-0496">Mitochondrion</keyword>
<dbReference type="InterPro" id="IPR005475">
    <property type="entry name" value="Transketolase-like_Pyr-bd"/>
</dbReference>
<evidence type="ECO:0000256" key="10">
    <source>
        <dbReference type="ARBA" id="ARBA00023052"/>
    </source>
</evidence>
<dbReference type="Pfam" id="PF16870">
    <property type="entry name" value="OxoGdeHyase_C"/>
    <property type="match status" value="2"/>
</dbReference>
<dbReference type="Gene3D" id="3.40.50.970">
    <property type="match status" value="1"/>
</dbReference>
<dbReference type="InterPro" id="IPR042179">
    <property type="entry name" value="KGD_C_sf"/>
</dbReference>
<dbReference type="FunFam" id="1.10.287.1150:FF:000006">
    <property type="entry name" value="2-oxoglutarate dehydrogenase, mitochondrial"/>
    <property type="match status" value="1"/>
</dbReference>
<comment type="function">
    <text evidence="14">The 2-oxoglutarate dehydrogenase complex catalyzes the overall conversion of 2-oxoglutarate to succinyl-CoA and CO(2). It contains multiple copies of three enzymatic components: 2-oxoglutarate dehydrogenase (E1), dihydrolipoamide succinyltransferase (E2) and lipoamide dehydrogenase (E3).</text>
</comment>
<evidence type="ECO:0000256" key="1">
    <source>
        <dbReference type="ARBA" id="ARBA00001946"/>
    </source>
</evidence>
<comment type="similarity">
    <text evidence="4">Belongs to the alpha-ketoglutarate dehydrogenase family.</text>
</comment>
<protein>
    <recommendedName>
        <fullName evidence="15">2-oxoglutarate dehydrogenase, mitochondrial</fullName>
        <ecNumber evidence="5">1.2.4.2</ecNumber>
    </recommendedName>
    <alternativeName>
        <fullName evidence="16">2-oxoglutarate dehydrogenase complex component E1</fullName>
    </alternativeName>
    <alternativeName>
        <fullName evidence="13">Alpha-ketoglutarate dehydrogenase</fullName>
    </alternativeName>
</protein>
<dbReference type="EnsemblMetazoa" id="XM_016914546">
    <property type="protein sequence ID" value="XP_016770035"/>
    <property type="gene ID" value="LOC408286"/>
</dbReference>
<evidence type="ECO:0000256" key="13">
    <source>
        <dbReference type="ARBA" id="ARBA00030680"/>
    </source>
</evidence>
<keyword evidence="19" id="KW-1185">Reference proteome</keyword>
<keyword evidence="10" id="KW-0786">Thiamine pyrophosphate</keyword>
<feature type="domain" description="Transketolase-like pyrimidine-binding" evidence="17">
    <location>
        <begin position="665"/>
        <end position="878"/>
    </location>
</feature>
<dbReference type="FunFam" id="3.40.50.970:FF:000002">
    <property type="entry name" value="2-oxoglutarate dehydrogenase, E1 component"/>
    <property type="match status" value="1"/>
</dbReference>
<dbReference type="NCBIfam" id="NF008907">
    <property type="entry name" value="PRK12270.1"/>
    <property type="match status" value="1"/>
</dbReference>
<dbReference type="GO" id="GO:0045252">
    <property type="term" value="C:oxoglutarate dehydrogenase complex"/>
    <property type="evidence" value="ECO:0007669"/>
    <property type="project" value="TreeGrafter"/>
</dbReference>
<gene>
    <name evidence="20" type="primary">LOC408286</name>
</gene>
<keyword evidence="12" id="KW-0324">Glycolysis</keyword>
<keyword evidence="8" id="KW-0809">Transit peptide</keyword>
<proteinExistence type="inferred from homology"/>
<dbReference type="GO" id="GO:0005739">
    <property type="term" value="C:mitochondrion"/>
    <property type="evidence" value="ECO:0007669"/>
    <property type="project" value="UniProtKB-SubCell"/>
</dbReference>
<evidence type="ECO:0000313" key="19">
    <source>
        <dbReference type="Proteomes" id="UP000005203"/>
    </source>
</evidence>
<dbReference type="EC" id="1.2.4.2" evidence="5"/>
<evidence type="ECO:0000256" key="8">
    <source>
        <dbReference type="ARBA" id="ARBA00022946"/>
    </source>
</evidence>
<dbReference type="SMR" id="A0A7M7IJX7"/>
<evidence type="ECO:0000256" key="4">
    <source>
        <dbReference type="ARBA" id="ARBA00006936"/>
    </source>
</evidence>